<keyword evidence="1" id="KW-1133">Transmembrane helix</keyword>
<feature type="transmembrane region" description="Helical" evidence="1">
    <location>
        <begin position="6"/>
        <end position="27"/>
    </location>
</feature>
<dbReference type="STRING" id="1050202.GCA_000384035_01238"/>
<dbReference type="NCBIfam" id="NF037944">
    <property type="entry name" value="holin_2"/>
    <property type="match status" value="1"/>
</dbReference>
<keyword evidence="3" id="KW-1185">Reference proteome</keyword>
<accession>A0A2T0H1U8</accession>
<dbReference type="Proteomes" id="UP000239352">
    <property type="component" value="Unassembled WGS sequence"/>
</dbReference>
<reference evidence="2 3" key="1">
    <citation type="submission" date="2018-03" db="EMBL/GenBank/DDBJ databases">
        <title>Actinopolyspora mortivallis from Sahara, screening for active biomolecules.</title>
        <authorList>
            <person name="Selama O."/>
            <person name="Wellington E.M.H."/>
            <person name="Hacene H."/>
        </authorList>
    </citation>
    <scope>NUCLEOTIDE SEQUENCE [LARGE SCALE GENOMIC DNA]</scope>
    <source>
        <strain evidence="2 3">M5A</strain>
    </source>
</reference>
<organism evidence="2 3">
    <name type="scientific">Actinopolyspora mortivallis</name>
    <dbReference type="NCBI Taxonomy" id="33906"/>
    <lineage>
        <taxon>Bacteria</taxon>
        <taxon>Bacillati</taxon>
        <taxon>Actinomycetota</taxon>
        <taxon>Actinomycetes</taxon>
        <taxon>Actinopolysporales</taxon>
        <taxon>Actinopolysporaceae</taxon>
        <taxon>Actinopolyspora</taxon>
    </lineage>
</organism>
<dbReference type="AlphaFoldDB" id="A0A2T0H1U8"/>
<sequence length="78" mass="8565">MDVPYVLMVGLVILALVLLGVSLLTTLRSVRALRAERSRAAAEVADRAGLLRARAAGVGVALRRRWPRRTCRERARTA</sequence>
<keyword evidence="1" id="KW-0812">Transmembrane</keyword>
<keyword evidence="1" id="KW-0472">Membrane</keyword>
<dbReference type="RefSeq" id="WP_106112171.1">
    <property type="nucleotide sequence ID" value="NZ_PVSR01000001.1"/>
</dbReference>
<protein>
    <submittedName>
        <fullName evidence="2">Uncharacterized protein</fullName>
    </submittedName>
</protein>
<dbReference type="InParanoid" id="A0A2T0H1U8"/>
<dbReference type="EMBL" id="PVSR01000001">
    <property type="protein sequence ID" value="PRW65310.1"/>
    <property type="molecule type" value="Genomic_DNA"/>
</dbReference>
<comment type="caution">
    <text evidence="2">The sequence shown here is derived from an EMBL/GenBank/DDBJ whole genome shotgun (WGS) entry which is preliminary data.</text>
</comment>
<evidence type="ECO:0000313" key="3">
    <source>
        <dbReference type="Proteomes" id="UP000239352"/>
    </source>
</evidence>
<gene>
    <name evidence="2" type="ORF">CEP50_02005</name>
</gene>
<name>A0A2T0H1U8_ACTMO</name>
<evidence type="ECO:0000313" key="2">
    <source>
        <dbReference type="EMBL" id="PRW65310.1"/>
    </source>
</evidence>
<proteinExistence type="predicted"/>
<evidence type="ECO:0000256" key="1">
    <source>
        <dbReference type="SAM" id="Phobius"/>
    </source>
</evidence>